<organism evidence="2 3">
    <name type="scientific">Actinophytocola algeriensis</name>
    <dbReference type="NCBI Taxonomy" id="1768010"/>
    <lineage>
        <taxon>Bacteria</taxon>
        <taxon>Bacillati</taxon>
        <taxon>Actinomycetota</taxon>
        <taxon>Actinomycetes</taxon>
        <taxon>Pseudonocardiales</taxon>
        <taxon>Pseudonocardiaceae</taxon>
    </lineage>
</organism>
<dbReference type="AlphaFoldDB" id="A0A7W7QEB4"/>
<evidence type="ECO:0000313" key="2">
    <source>
        <dbReference type="EMBL" id="MBB4911719.1"/>
    </source>
</evidence>
<name>A0A7W7QEB4_9PSEU</name>
<reference evidence="2 3" key="1">
    <citation type="submission" date="2020-08" db="EMBL/GenBank/DDBJ databases">
        <title>Genomic Encyclopedia of Type Strains, Phase III (KMG-III): the genomes of soil and plant-associated and newly described type strains.</title>
        <authorList>
            <person name="Whitman W."/>
        </authorList>
    </citation>
    <scope>NUCLEOTIDE SEQUENCE [LARGE SCALE GENOMIC DNA]</scope>
    <source>
        <strain evidence="2 3">CECT 8960</strain>
    </source>
</reference>
<protein>
    <submittedName>
        <fullName evidence="2">Uncharacterized protein</fullName>
    </submittedName>
</protein>
<dbReference type="EMBL" id="JACHJQ010000010">
    <property type="protein sequence ID" value="MBB4911719.1"/>
    <property type="molecule type" value="Genomic_DNA"/>
</dbReference>
<proteinExistence type="predicted"/>
<sequence length="98" mass="10580">MAAAVGLARGTGDYEVPRKVFLDFGGATVDLAEFAIEPNPGVRTLSPFPTFLGEWCLTAGDEPAVVRRIVRTARENLAENVAEHRNNPGHPAGRPQLR</sequence>
<evidence type="ECO:0000256" key="1">
    <source>
        <dbReference type="SAM" id="MobiDB-lite"/>
    </source>
</evidence>
<feature type="region of interest" description="Disordered" evidence="1">
    <location>
        <begin position="79"/>
        <end position="98"/>
    </location>
</feature>
<keyword evidence="3" id="KW-1185">Reference proteome</keyword>
<dbReference type="RefSeq" id="WP_184815710.1">
    <property type="nucleotide sequence ID" value="NZ_JACHJQ010000010.1"/>
</dbReference>
<evidence type="ECO:0000313" key="3">
    <source>
        <dbReference type="Proteomes" id="UP000520767"/>
    </source>
</evidence>
<accession>A0A7W7QEB4</accession>
<dbReference type="Proteomes" id="UP000520767">
    <property type="component" value="Unassembled WGS sequence"/>
</dbReference>
<comment type="caution">
    <text evidence="2">The sequence shown here is derived from an EMBL/GenBank/DDBJ whole genome shotgun (WGS) entry which is preliminary data.</text>
</comment>
<gene>
    <name evidence="2" type="ORF">FHR82_007989</name>
</gene>